<organism evidence="2 3">
    <name type="scientific">Novosphingobium barchaimii LL02</name>
    <dbReference type="NCBI Taxonomy" id="1114963"/>
    <lineage>
        <taxon>Bacteria</taxon>
        <taxon>Pseudomonadati</taxon>
        <taxon>Pseudomonadota</taxon>
        <taxon>Alphaproteobacteria</taxon>
        <taxon>Sphingomonadales</taxon>
        <taxon>Sphingomonadaceae</taxon>
        <taxon>Novosphingobium</taxon>
    </lineage>
</organism>
<accession>A0A0J7XLR6</accession>
<gene>
    <name evidence="2" type="ORF">V474_23605</name>
</gene>
<keyword evidence="3" id="KW-1185">Reference proteome</keyword>
<dbReference type="Proteomes" id="UP000052268">
    <property type="component" value="Unassembled WGS sequence"/>
</dbReference>
<sequence>MAAQRPDAIWQIKRRRPAKRVQRRLINPFELSLKVCAEQLSQNRPRQPLRQVFNPAKIHHLSKAG</sequence>
<evidence type="ECO:0000313" key="3">
    <source>
        <dbReference type="Proteomes" id="UP000052268"/>
    </source>
</evidence>
<proteinExistence type="predicted"/>
<reference evidence="2 3" key="1">
    <citation type="journal article" date="2015" name="G3 (Bethesda)">
        <title>Insights into Ongoing Evolution of the Hexachlorocyclohexane Catabolic Pathway from Comparative Genomics of Ten Sphingomonadaceae Strains.</title>
        <authorList>
            <person name="Pearce S.L."/>
            <person name="Oakeshott J.G."/>
            <person name="Pandey G."/>
        </authorList>
    </citation>
    <scope>NUCLEOTIDE SEQUENCE [LARGE SCALE GENOMIC DNA]</scope>
    <source>
        <strain evidence="2 3">LL02</strain>
    </source>
</reference>
<name>A0A0J7XLR6_9SPHN</name>
<dbReference type="PATRIC" id="fig|1114963.3.peg.3568"/>
<dbReference type="AlphaFoldDB" id="A0A0J7XLR6"/>
<evidence type="ECO:0000256" key="1">
    <source>
        <dbReference type="SAM" id="MobiDB-lite"/>
    </source>
</evidence>
<feature type="region of interest" description="Disordered" evidence="1">
    <location>
        <begin position="44"/>
        <end position="65"/>
    </location>
</feature>
<dbReference type="EMBL" id="JACU01000008">
    <property type="protein sequence ID" value="KMS52926.1"/>
    <property type="molecule type" value="Genomic_DNA"/>
</dbReference>
<protein>
    <submittedName>
        <fullName evidence="2">Uncharacterized protein</fullName>
    </submittedName>
</protein>
<comment type="caution">
    <text evidence="2">The sequence shown here is derived from an EMBL/GenBank/DDBJ whole genome shotgun (WGS) entry which is preliminary data.</text>
</comment>
<evidence type="ECO:0000313" key="2">
    <source>
        <dbReference type="EMBL" id="KMS52926.1"/>
    </source>
</evidence>